<keyword evidence="2" id="KW-0805">Transcription regulation</keyword>
<dbReference type="Proteomes" id="UP000799771">
    <property type="component" value="Unassembled WGS sequence"/>
</dbReference>
<evidence type="ECO:0000256" key="3">
    <source>
        <dbReference type="ARBA" id="ARBA00023125"/>
    </source>
</evidence>
<dbReference type="PROSITE" id="PS00463">
    <property type="entry name" value="ZN2_CY6_FUNGAL_1"/>
    <property type="match status" value="1"/>
</dbReference>
<dbReference type="GO" id="GO:0008270">
    <property type="term" value="F:zinc ion binding"/>
    <property type="evidence" value="ECO:0007669"/>
    <property type="project" value="InterPro"/>
</dbReference>
<dbReference type="CDD" id="cd00067">
    <property type="entry name" value="GAL4"/>
    <property type="match status" value="1"/>
</dbReference>
<dbReference type="SMART" id="SM00066">
    <property type="entry name" value="GAL4"/>
    <property type="match status" value="1"/>
</dbReference>
<dbReference type="CDD" id="cd12148">
    <property type="entry name" value="fungal_TF_MHR"/>
    <property type="match status" value="1"/>
</dbReference>
<dbReference type="SMART" id="SM00906">
    <property type="entry name" value="Fungal_trans"/>
    <property type="match status" value="1"/>
</dbReference>
<dbReference type="PANTHER" id="PTHR47424:SF3">
    <property type="entry name" value="REGULATORY PROTEIN GAL4"/>
    <property type="match status" value="1"/>
</dbReference>
<proteinExistence type="predicted"/>
<dbReference type="Pfam" id="PF00172">
    <property type="entry name" value="Zn_clus"/>
    <property type="match status" value="1"/>
</dbReference>
<dbReference type="RefSeq" id="XP_033523397.1">
    <property type="nucleotide sequence ID" value="XM_033664179.1"/>
</dbReference>
<gene>
    <name evidence="7" type="ORF">P153DRAFT_29783</name>
</gene>
<evidence type="ECO:0000256" key="5">
    <source>
        <dbReference type="ARBA" id="ARBA00023242"/>
    </source>
</evidence>
<dbReference type="OrthoDB" id="310895at2759"/>
<dbReference type="InterPro" id="IPR051127">
    <property type="entry name" value="Fungal_SecMet_Regulators"/>
</dbReference>
<accession>A0A6A6ADJ6</accession>
<dbReference type="Pfam" id="PF04082">
    <property type="entry name" value="Fungal_trans"/>
    <property type="match status" value="1"/>
</dbReference>
<dbReference type="InterPro" id="IPR007219">
    <property type="entry name" value="XnlR_reg_dom"/>
</dbReference>
<keyword evidence="8" id="KW-1185">Reference proteome</keyword>
<dbReference type="GeneID" id="54404611"/>
<keyword evidence="1" id="KW-0479">Metal-binding</keyword>
<evidence type="ECO:0000313" key="8">
    <source>
        <dbReference type="Proteomes" id="UP000799771"/>
    </source>
</evidence>
<evidence type="ECO:0000256" key="4">
    <source>
        <dbReference type="ARBA" id="ARBA00023163"/>
    </source>
</evidence>
<dbReference type="GO" id="GO:0005634">
    <property type="term" value="C:nucleus"/>
    <property type="evidence" value="ECO:0007669"/>
    <property type="project" value="TreeGrafter"/>
</dbReference>
<keyword evidence="4" id="KW-0804">Transcription</keyword>
<evidence type="ECO:0000259" key="6">
    <source>
        <dbReference type="PROSITE" id="PS50048"/>
    </source>
</evidence>
<keyword evidence="5" id="KW-0539">Nucleus</keyword>
<dbReference type="PROSITE" id="PS50048">
    <property type="entry name" value="ZN2_CY6_FUNGAL_2"/>
    <property type="match status" value="1"/>
</dbReference>
<dbReference type="GO" id="GO:0006351">
    <property type="term" value="P:DNA-templated transcription"/>
    <property type="evidence" value="ECO:0007669"/>
    <property type="project" value="InterPro"/>
</dbReference>
<dbReference type="EMBL" id="ML977507">
    <property type="protein sequence ID" value="KAF2129008.1"/>
    <property type="molecule type" value="Genomic_DNA"/>
</dbReference>
<feature type="domain" description="Zn(2)-C6 fungal-type" evidence="6">
    <location>
        <begin position="18"/>
        <end position="49"/>
    </location>
</feature>
<protein>
    <recommendedName>
        <fullName evidence="6">Zn(2)-C6 fungal-type domain-containing protein</fullName>
    </recommendedName>
</protein>
<name>A0A6A6ADJ6_9PLEO</name>
<organism evidence="7 8">
    <name type="scientific">Dothidotthia symphoricarpi CBS 119687</name>
    <dbReference type="NCBI Taxonomy" id="1392245"/>
    <lineage>
        <taxon>Eukaryota</taxon>
        <taxon>Fungi</taxon>
        <taxon>Dikarya</taxon>
        <taxon>Ascomycota</taxon>
        <taxon>Pezizomycotina</taxon>
        <taxon>Dothideomycetes</taxon>
        <taxon>Pleosporomycetidae</taxon>
        <taxon>Pleosporales</taxon>
        <taxon>Dothidotthiaceae</taxon>
        <taxon>Dothidotthia</taxon>
    </lineage>
</organism>
<dbReference type="GO" id="GO:0000978">
    <property type="term" value="F:RNA polymerase II cis-regulatory region sequence-specific DNA binding"/>
    <property type="evidence" value="ECO:0007669"/>
    <property type="project" value="TreeGrafter"/>
</dbReference>
<evidence type="ECO:0000256" key="1">
    <source>
        <dbReference type="ARBA" id="ARBA00022723"/>
    </source>
</evidence>
<dbReference type="PANTHER" id="PTHR47424">
    <property type="entry name" value="REGULATORY PROTEIN GAL4"/>
    <property type="match status" value="1"/>
</dbReference>
<evidence type="ECO:0000256" key="2">
    <source>
        <dbReference type="ARBA" id="ARBA00023015"/>
    </source>
</evidence>
<dbReference type="GO" id="GO:0000435">
    <property type="term" value="P:positive regulation of transcription from RNA polymerase II promoter by galactose"/>
    <property type="evidence" value="ECO:0007669"/>
    <property type="project" value="TreeGrafter"/>
</dbReference>
<sequence>MADARPATSVRTARSHNSCDRCRSRKTKCIDPVPGPCRYCARTGATCTIATPRKKRPYYHVTEEEYQCSMRILQHFFPDRELNLESLRTIVKAISDGSLAASPVQNADRLFVQNQKAPEDEESPQDTEAQDVDDLHESLGCMMRDSRGKFRYVGNHSDIPFNGAVGTLGNRTRNPAIIASPKLGLYPPALSVSSPSTDAGGEMSYYLPARALCDHYVSRFLEDVHCTYWLYPVESLLRRVDQTYLGTAPTSATSSWMCSLYAIFAIGASRHTDSNVYSPQSNLNTSLDLKTSAEYLNLAKELVPAVYDEADIDSIRALAILSVLLENMCSRISSYLYIGASIQMAYSLGLHRDQTESGTAMERERNRRIWWTLFMLDQEIASRNGSPTIIDERNMRITTLTPSEQILYPGLHTPLSWLPTLLSMCHLKREIIQALYTERSAKTISFSTVSEFLLSLRKWYHQMPAHLNHNNLLPPTHRRAVAVLHLHYWSTTILLTRPFLLYLVIKHSTIISSKKTWFDRMGKTCIDAAEKSLAILQQMATDGTLSSLTASDSTCILRLVMIFLLAYAHTRVHMYRVYIDNCMALCRNMEQIGFTNMVTEETAVRLADMGIITTVTRAPNVNENEDGNENATADVHLDDELVAQIWHDFDPNYMNSLQLQQSLDVTFDDLGAFDVSSDLWSL</sequence>
<dbReference type="Gene3D" id="4.10.240.10">
    <property type="entry name" value="Zn(2)-C6 fungal-type DNA-binding domain"/>
    <property type="match status" value="1"/>
</dbReference>
<reference evidence="7" key="1">
    <citation type="journal article" date="2020" name="Stud. Mycol.">
        <title>101 Dothideomycetes genomes: a test case for predicting lifestyles and emergence of pathogens.</title>
        <authorList>
            <person name="Haridas S."/>
            <person name="Albert R."/>
            <person name="Binder M."/>
            <person name="Bloem J."/>
            <person name="Labutti K."/>
            <person name="Salamov A."/>
            <person name="Andreopoulos B."/>
            <person name="Baker S."/>
            <person name="Barry K."/>
            <person name="Bills G."/>
            <person name="Bluhm B."/>
            <person name="Cannon C."/>
            <person name="Castanera R."/>
            <person name="Culley D."/>
            <person name="Daum C."/>
            <person name="Ezra D."/>
            <person name="Gonzalez J."/>
            <person name="Henrissat B."/>
            <person name="Kuo A."/>
            <person name="Liang C."/>
            <person name="Lipzen A."/>
            <person name="Lutzoni F."/>
            <person name="Magnuson J."/>
            <person name="Mondo S."/>
            <person name="Nolan M."/>
            <person name="Ohm R."/>
            <person name="Pangilinan J."/>
            <person name="Park H.-J."/>
            <person name="Ramirez L."/>
            <person name="Alfaro M."/>
            <person name="Sun H."/>
            <person name="Tritt A."/>
            <person name="Yoshinaga Y."/>
            <person name="Zwiers L.-H."/>
            <person name="Turgeon B."/>
            <person name="Goodwin S."/>
            <person name="Spatafora J."/>
            <person name="Crous P."/>
            <person name="Grigoriev I."/>
        </authorList>
    </citation>
    <scope>NUCLEOTIDE SEQUENCE</scope>
    <source>
        <strain evidence="7">CBS 119687</strain>
    </source>
</reference>
<dbReference type="InterPro" id="IPR036864">
    <property type="entry name" value="Zn2-C6_fun-type_DNA-bd_sf"/>
</dbReference>
<evidence type="ECO:0000313" key="7">
    <source>
        <dbReference type="EMBL" id="KAF2129008.1"/>
    </source>
</evidence>
<dbReference type="GO" id="GO:0000981">
    <property type="term" value="F:DNA-binding transcription factor activity, RNA polymerase II-specific"/>
    <property type="evidence" value="ECO:0007669"/>
    <property type="project" value="InterPro"/>
</dbReference>
<keyword evidence="3" id="KW-0238">DNA-binding</keyword>
<dbReference type="SUPFAM" id="SSF57701">
    <property type="entry name" value="Zn2/Cys6 DNA-binding domain"/>
    <property type="match status" value="1"/>
</dbReference>
<dbReference type="InterPro" id="IPR001138">
    <property type="entry name" value="Zn2Cys6_DnaBD"/>
</dbReference>
<dbReference type="AlphaFoldDB" id="A0A6A6ADJ6"/>